<dbReference type="SUPFAM" id="SSF56784">
    <property type="entry name" value="HAD-like"/>
    <property type="match status" value="1"/>
</dbReference>
<dbReference type="InterPro" id="IPR023214">
    <property type="entry name" value="HAD_sf"/>
</dbReference>
<name>A0A0F9N2D4_9ZZZZ</name>
<dbReference type="PANTHER" id="PTHR43611">
    <property type="entry name" value="ALPHA-D-GLUCOSE 1-PHOSPHATE PHOSPHATASE"/>
    <property type="match status" value="1"/>
</dbReference>
<dbReference type="InterPro" id="IPR036412">
    <property type="entry name" value="HAD-like_sf"/>
</dbReference>
<dbReference type="Pfam" id="PF00702">
    <property type="entry name" value="Hydrolase"/>
    <property type="match status" value="1"/>
</dbReference>
<dbReference type="AlphaFoldDB" id="A0A0F9N2D4"/>
<dbReference type="SFLD" id="SFLDG01129">
    <property type="entry name" value="C1.5:_HAD__Beta-PGM__Phosphata"/>
    <property type="match status" value="1"/>
</dbReference>
<comment type="caution">
    <text evidence="1">The sequence shown here is derived from an EMBL/GenBank/DDBJ whole genome shotgun (WGS) entry which is preliminary data.</text>
</comment>
<proteinExistence type="predicted"/>
<gene>
    <name evidence="1" type="ORF">LCGC14_1019520</name>
</gene>
<dbReference type="NCBIfam" id="TIGR01549">
    <property type="entry name" value="HAD-SF-IA-v1"/>
    <property type="match status" value="1"/>
</dbReference>
<dbReference type="InterPro" id="IPR023198">
    <property type="entry name" value="PGP-like_dom2"/>
</dbReference>
<sequence>MKIKAIIFDLGGVVVDLDFSNFINKIISQSPLNKPQTSIMLEFFRQSNIYHQGKMSDAEFYHLACDVLQVCSLDQAEFFTAFNSIISGFNPKITELIKNLRLTNQYKLIALSNINSSHWEYLLAKNWGFIEYFDEFVLSHEIHLVKPQPKIFEYVIQKAGCDPKEIVFIDDGLKNIRSAQSFGIIVIKFTNFEDLIEEFKKLEILKE</sequence>
<organism evidence="1">
    <name type="scientific">marine sediment metagenome</name>
    <dbReference type="NCBI Taxonomy" id="412755"/>
    <lineage>
        <taxon>unclassified sequences</taxon>
        <taxon>metagenomes</taxon>
        <taxon>ecological metagenomes</taxon>
    </lineage>
</organism>
<dbReference type="Gene3D" id="3.40.50.1000">
    <property type="entry name" value="HAD superfamily/HAD-like"/>
    <property type="match status" value="1"/>
</dbReference>
<dbReference type="EMBL" id="LAZR01004063">
    <property type="protein sequence ID" value="KKN12134.1"/>
    <property type="molecule type" value="Genomic_DNA"/>
</dbReference>
<evidence type="ECO:0008006" key="2">
    <source>
        <dbReference type="Google" id="ProtNLM"/>
    </source>
</evidence>
<dbReference type="Gene3D" id="1.10.150.240">
    <property type="entry name" value="Putative phosphatase, domain 2"/>
    <property type="match status" value="1"/>
</dbReference>
<dbReference type="NCBIfam" id="TIGR01509">
    <property type="entry name" value="HAD-SF-IA-v3"/>
    <property type="match status" value="1"/>
</dbReference>
<dbReference type="PRINTS" id="PR00413">
    <property type="entry name" value="HADHALOGNASE"/>
</dbReference>
<reference evidence="1" key="1">
    <citation type="journal article" date="2015" name="Nature">
        <title>Complex archaea that bridge the gap between prokaryotes and eukaryotes.</title>
        <authorList>
            <person name="Spang A."/>
            <person name="Saw J.H."/>
            <person name="Jorgensen S.L."/>
            <person name="Zaremba-Niedzwiedzka K."/>
            <person name="Martijn J."/>
            <person name="Lind A.E."/>
            <person name="van Eijk R."/>
            <person name="Schleper C."/>
            <person name="Guy L."/>
            <person name="Ettema T.J."/>
        </authorList>
    </citation>
    <scope>NUCLEOTIDE SEQUENCE</scope>
</reference>
<protein>
    <recommendedName>
        <fullName evidence="2">FCP1 homology domain-containing protein</fullName>
    </recommendedName>
</protein>
<accession>A0A0F9N2D4</accession>
<dbReference type="PANTHER" id="PTHR43611:SF3">
    <property type="entry name" value="FLAVIN MONONUCLEOTIDE HYDROLASE 1, CHLOROPLATIC"/>
    <property type="match status" value="1"/>
</dbReference>
<evidence type="ECO:0000313" key="1">
    <source>
        <dbReference type="EMBL" id="KKN12134.1"/>
    </source>
</evidence>
<dbReference type="CDD" id="cd02603">
    <property type="entry name" value="HAD_sEH-N_like"/>
    <property type="match status" value="1"/>
</dbReference>
<dbReference type="SFLD" id="SFLDS00003">
    <property type="entry name" value="Haloacid_Dehalogenase"/>
    <property type="match status" value="1"/>
</dbReference>
<dbReference type="InterPro" id="IPR006439">
    <property type="entry name" value="HAD-SF_hydro_IA"/>
</dbReference>